<dbReference type="Proteomes" id="UP000018721">
    <property type="component" value="Unassembled WGS sequence"/>
</dbReference>
<organism evidence="1 2">
    <name type="scientific">Phytophthora nicotianae P1569</name>
    <dbReference type="NCBI Taxonomy" id="1317065"/>
    <lineage>
        <taxon>Eukaryota</taxon>
        <taxon>Sar</taxon>
        <taxon>Stramenopiles</taxon>
        <taxon>Oomycota</taxon>
        <taxon>Peronosporomycetes</taxon>
        <taxon>Peronosporales</taxon>
        <taxon>Peronosporaceae</taxon>
        <taxon>Phytophthora</taxon>
    </lineage>
</organism>
<keyword evidence="2" id="KW-1185">Reference proteome</keyword>
<dbReference type="EMBL" id="ANIZ01002807">
    <property type="protein sequence ID" value="ETI38129.1"/>
    <property type="molecule type" value="Genomic_DNA"/>
</dbReference>
<gene>
    <name evidence="1" type="ORF">F443_16059</name>
</gene>
<evidence type="ECO:0000313" key="1">
    <source>
        <dbReference type="EMBL" id="ETI38129.1"/>
    </source>
</evidence>
<protein>
    <recommendedName>
        <fullName evidence="3">MULE transposase domain-containing protein</fullName>
    </recommendedName>
</protein>
<dbReference type="AlphaFoldDB" id="V9EG24"/>
<feature type="non-terminal residue" evidence="1">
    <location>
        <position position="1"/>
    </location>
</feature>
<dbReference type="HOGENOM" id="CLU_072462_0_0_1"/>
<dbReference type="OrthoDB" id="124578at2759"/>
<comment type="caution">
    <text evidence="1">The sequence shown here is derived from an EMBL/GenBank/DDBJ whole genome shotgun (WGS) entry which is preliminary data.</text>
</comment>
<evidence type="ECO:0008006" key="3">
    <source>
        <dbReference type="Google" id="ProtNLM"/>
    </source>
</evidence>
<accession>V9EG24</accession>
<name>V9EG24_PHYNI</name>
<sequence>HADFTYILGDANGAQYNAMASVFVECETEILMCFYHVIAKVHERTRYLLPGKRSLIVADIFDMHYAINASEFHAKKTSAVRRWLAEPDVEQFGEYFLQQWLTGTFVKWQDFRTPVGWDTTNNTMETFNAKLKKNYTLQERMLMGSLLGQLQVCCRMESVSGAEFHEKSTASSRLRRRATTLRRQRLLVETPSFDGSSNFVLVVSKATPRIYVKPKRKSMDTVDVAVQLGANTARMERDEQPEEGWSVDLTTRTWACKYFFHKGQCVHLLFAF</sequence>
<proteinExistence type="predicted"/>
<reference evidence="1 2" key="1">
    <citation type="submission" date="2013-11" db="EMBL/GenBank/DDBJ databases">
        <title>The Genome Sequence of Phytophthora parasitica P1569.</title>
        <authorList>
            <consortium name="The Broad Institute Genomics Platform"/>
            <person name="Russ C."/>
            <person name="Tyler B."/>
            <person name="Panabieres F."/>
            <person name="Shan W."/>
            <person name="Tripathy S."/>
            <person name="Grunwald N."/>
            <person name="Machado M."/>
            <person name="Johnson C.S."/>
            <person name="Arredondo F."/>
            <person name="Hong C."/>
            <person name="Coffey M."/>
            <person name="Young S.K."/>
            <person name="Zeng Q."/>
            <person name="Gargeya S."/>
            <person name="Fitzgerald M."/>
            <person name="Abouelleil A."/>
            <person name="Alvarado L."/>
            <person name="Chapman S.B."/>
            <person name="Gainer-Dewar J."/>
            <person name="Goldberg J."/>
            <person name="Griggs A."/>
            <person name="Gujja S."/>
            <person name="Hansen M."/>
            <person name="Howarth C."/>
            <person name="Imamovic A."/>
            <person name="Ireland A."/>
            <person name="Larimer J."/>
            <person name="McCowan C."/>
            <person name="Murphy C."/>
            <person name="Pearson M."/>
            <person name="Poon T.W."/>
            <person name="Priest M."/>
            <person name="Roberts A."/>
            <person name="Saif S."/>
            <person name="Shea T."/>
            <person name="Sykes S."/>
            <person name="Wortman J."/>
            <person name="Nusbaum C."/>
            <person name="Birren B."/>
        </authorList>
    </citation>
    <scope>NUCLEOTIDE SEQUENCE [LARGE SCALE GENOMIC DNA]</scope>
    <source>
        <strain evidence="1 2">P1569</strain>
    </source>
</reference>
<evidence type="ECO:0000313" key="2">
    <source>
        <dbReference type="Proteomes" id="UP000018721"/>
    </source>
</evidence>